<proteinExistence type="predicted"/>
<evidence type="ECO:0000256" key="1">
    <source>
        <dbReference type="SAM" id="Phobius"/>
    </source>
</evidence>
<keyword evidence="3" id="KW-1185">Reference proteome</keyword>
<keyword evidence="1" id="KW-1133">Transmembrane helix</keyword>
<accession>A0A2U1NH58</accession>
<feature type="transmembrane region" description="Helical" evidence="1">
    <location>
        <begin position="176"/>
        <end position="197"/>
    </location>
</feature>
<organism evidence="2 3">
    <name type="scientific">Artemisia annua</name>
    <name type="common">Sweet wormwood</name>
    <dbReference type="NCBI Taxonomy" id="35608"/>
    <lineage>
        <taxon>Eukaryota</taxon>
        <taxon>Viridiplantae</taxon>
        <taxon>Streptophyta</taxon>
        <taxon>Embryophyta</taxon>
        <taxon>Tracheophyta</taxon>
        <taxon>Spermatophyta</taxon>
        <taxon>Magnoliopsida</taxon>
        <taxon>eudicotyledons</taxon>
        <taxon>Gunneridae</taxon>
        <taxon>Pentapetalae</taxon>
        <taxon>asterids</taxon>
        <taxon>campanulids</taxon>
        <taxon>Asterales</taxon>
        <taxon>Asteraceae</taxon>
        <taxon>Asteroideae</taxon>
        <taxon>Anthemideae</taxon>
        <taxon>Artemisiinae</taxon>
        <taxon>Artemisia</taxon>
    </lineage>
</organism>
<gene>
    <name evidence="2" type="ORF">CTI12_AA072730</name>
</gene>
<name>A0A2U1NH58_ARTAN</name>
<dbReference type="EMBL" id="PKPP01002833">
    <property type="protein sequence ID" value="PWA72842.1"/>
    <property type="molecule type" value="Genomic_DNA"/>
</dbReference>
<evidence type="ECO:0000313" key="2">
    <source>
        <dbReference type="EMBL" id="PWA72842.1"/>
    </source>
</evidence>
<dbReference type="Proteomes" id="UP000245207">
    <property type="component" value="Unassembled WGS sequence"/>
</dbReference>
<keyword evidence="1" id="KW-0812">Transmembrane</keyword>
<comment type="caution">
    <text evidence="2">The sequence shown here is derived from an EMBL/GenBank/DDBJ whole genome shotgun (WGS) entry which is preliminary data.</text>
</comment>
<evidence type="ECO:0000313" key="3">
    <source>
        <dbReference type="Proteomes" id="UP000245207"/>
    </source>
</evidence>
<sequence length="482" mass="54741">MVSIAKSSDTLIKVYMPNWQQVSTSLQLLTLQRETEKGEGYSFTESCCRWMKRSCSSGICLRAIFINVKNHNRWRNNLHIFLCLIVNKEQPLLLQQNWRRLHKIGTKLACEDRDCPVCKEYLLRKQMSHANEAVKMLNGFEAMVKSDQSGNVVKRLDLSATPTNQNFPFKHLKNKYFRSIMLVYSWVALLAKAIWVISTCRFQCMARRSYMGCNTILRCGILGVLYSRLTEQTIPIISGTCYAIILLTDFHIVLDASRVEVKVDAEKQHATICLRAGIEERASTGVRLELFKLNKPGLSAEVKRTFRENTMNVTEAERSTATGMAQILMSKSSNLDHLMRFFRNGNPIWNSNFCSPTNRLMWIIEYGLALVADTQLETAGNIVSYVAWGNISISMLITVATNWSSVVITPNLNAKLAVQYVAVDAIALLMSTLQGFKNVGSWAAQLPEEKRQCSDPEQKIQILFLLTLGKHRNQIVHCDDHV</sequence>
<dbReference type="AlphaFoldDB" id="A0A2U1NH58"/>
<reference evidence="2 3" key="1">
    <citation type="journal article" date="2018" name="Mol. Plant">
        <title>The genome of Artemisia annua provides insight into the evolution of Asteraceae family and artemisinin biosynthesis.</title>
        <authorList>
            <person name="Shen Q."/>
            <person name="Zhang L."/>
            <person name="Liao Z."/>
            <person name="Wang S."/>
            <person name="Yan T."/>
            <person name="Shi P."/>
            <person name="Liu M."/>
            <person name="Fu X."/>
            <person name="Pan Q."/>
            <person name="Wang Y."/>
            <person name="Lv Z."/>
            <person name="Lu X."/>
            <person name="Zhang F."/>
            <person name="Jiang W."/>
            <person name="Ma Y."/>
            <person name="Chen M."/>
            <person name="Hao X."/>
            <person name="Li L."/>
            <person name="Tang Y."/>
            <person name="Lv G."/>
            <person name="Zhou Y."/>
            <person name="Sun X."/>
            <person name="Brodelius P.E."/>
            <person name="Rose J.K.C."/>
            <person name="Tang K."/>
        </authorList>
    </citation>
    <scope>NUCLEOTIDE SEQUENCE [LARGE SCALE GENOMIC DNA]</scope>
    <source>
        <strain evidence="3">cv. Huhao1</strain>
        <tissue evidence="2">Leaf</tissue>
    </source>
</reference>
<keyword evidence="1" id="KW-0472">Membrane</keyword>
<protein>
    <submittedName>
        <fullName evidence="2">ACT domain, Ankyrin repeat-containing domain protein</fullName>
    </submittedName>
</protein>